<dbReference type="PANTHER" id="PTHR14905">
    <property type="entry name" value="NG37"/>
    <property type="match status" value="1"/>
</dbReference>
<accession>A0A7R8YYV6</accession>
<dbReference type="PANTHER" id="PTHR14905:SF7">
    <property type="entry name" value="VON WILLEBRAND FACTOR A DOMAIN-CONTAINING PROTEIN 7"/>
    <property type="match status" value="1"/>
</dbReference>
<sequence length="867" mass="96112">MSNSMYYKETFLIAITLIATTALADDYHSNEEVTSTSSLDFFDVENTNEFYDPSKQLLLPDTLIRDHVMADSVELAASQFLGSQSPPASDSFISKNMLTTLVPPSFDASKQTISTFDTQRPVADDEDIFNYTTTSSTMNEIAASDHFLFTNVSAESEFIEDQDTILTTTPRTKQGKQITISNLKPHEALRKFVQDSYIRRPLAILIDTAHDSLERIKELWMDALQLKVPLDCVLLAYDASGVTVTYNFTNTWMLIAGIESIKSSQNTPGKTFFGIIRAIELIPYDSAVFVSTGLLPADENLAQYAAMALLKKRIRLYLSWMGDKPLTENETHQEGGGTLGSVAVRSGGEVIFAEETRNGEYPADNMDIVFDEHTQGLQDQELTITPTVSDIYIKVGTALNTATLETPNGEINLLKDLRMKKLNHDMVESKVIHVNSSDTPLAGKYQHQMTSHEYPKSTGKRHQITRASVHLAEPLSHPTKFYLKLRPECNKDKFRVIVAVRNGYQPATVDELLETDDLLLSRKISDSPLNPVSSKVDFKRDRSSYTRNLSPPLTHENIRFLDEDEDSKGFAPIKDIIEVDKIINNSNATAAISRQEQLPNGLQNVGTVIEMGVQSQLILAPGGTGQLHFEITNYRNEPIFHTFQVTGEQRYLVSLSMQSLLFAPGVTAEAVVTVRVPANAMIGTKDQITFTCQGNGQASKVATLKVMQASDNQDTTQPSINWNFGSRCDGNKLETGACADYIWSVDITAQDWGTGLLRMQSNPRGVYTRSPYISGTTSPVTAVYSSSCCQPRVTITAYDLAGNARTATIDVRDFYLSDASIAAIVLGVVLLVVLIIIIIALIVWCCKRRQEVIVLPSYRSHRRTSTT</sequence>
<name>A0A7R8YYV6_HERIL</name>
<evidence type="ECO:0000313" key="4">
    <source>
        <dbReference type="EMBL" id="CAD7090909.1"/>
    </source>
</evidence>
<feature type="transmembrane region" description="Helical" evidence="1">
    <location>
        <begin position="821"/>
        <end position="846"/>
    </location>
</feature>
<protein>
    <recommendedName>
        <fullName evidence="3">VWA7 Ig-like domain-containing protein</fullName>
    </recommendedName>
</protein>
<evidence type="ECO:0000256" key="1">
    <source>
        <dbReference type="SAM" id="Phobius"/>
    </source>
</evidence>
<keyword evidence="1" id="KW-0472">Membrane</keyword>
<dbReference type="Pfam" id="PF23619">
    <property type="entry name" value="Ig_VWA7"/>
    <property type="match status" value="1"/>
</dbReference>
<keyword evidence="1" id="KW-1133">Transmembrane helix</keyword>
<dbReference type="InterPro" id="IPR052577">
    <property type="entry name" value="VWA7"/>
</dbReference>
<feature type="domain" description="VWA7 Ig-like" evidence="3">
    <location>
        <begin position="613"/>
        <end position="706"/>
    </location>
</feature>
<keyword evidence="2" id="KW-0732">Signal</keyword>
<evidence type="ECO:0000259" key="3">
    <source>
        <dbReference type="Pfam" id="PF23619"/>
    </source>
</evidence>
<feature type="signal peptide" evidence="2">
    <location>
        <begin position="1"/>
        <end position="24"/>
    </location>
</feature>
<dbReference type="OrthoDB" id="6610237at2759"/>
<evidence type="ECO:0000313" key="5">
    <source>
        <dbReference type="Proteomes" id="UP000594454"/>
    </source>
</evidence>
<keyword evidence="5" id="KW-1185">Reference proteome</keyword>
<gene>
    <name evidence="4" type="ORF">HERILL_LOCUS13365</name>
</gene>
<dbReference type="InterPro" id="IPR057615">
    <property type="entry name" value="Ig_VWA7"/>
</dbReference>
<feature type="chain" id="PRO_5031091268" description="VWA7 Ig-like domain-containing protein" evidence="2">
    <location>
        <begin position="25"/>
        <end position="867"/>
    </location>
</feature>
<dbReference type="Proteomes" id="UP000594454">
    <property type="component" value="Chromosome 5"/>
</dbReference>
<dbReference type="AlphaFoldDB" id="A0A7R8YYV6"/>
<dbReference type="EMBL" id="LR899013">
    <property type="protein sequence ID" value="CAD7090909.1"/>
    <property type="molecule type" value="Genomic_DNA"/>
</dbReference>
<organism evidence="4 5">
    <name type="scientific">Hermetia illucens</name>
    <name type="common">Black soldier fly</name>
    <dbReference type="NCBI Taxonomy" id="343691"/>
    <lineage>
        <taxon>Eukaryota</taxon>
        <taxon>Metazoa</taxon>
        <taxon>Ecdysozoa</taxon>
        <taxon>Arthropoda</taxon>
        <taxon>Hexapoda</taxon>
        <taxon>Insecta</taxon>
        <taxon>Pterygota</taxon>
        <taxon>Neoptera</taxon>
        <taxon>Endopterygota</taxon>
        <taxon>Diptera</taxon>
        <taxon>Brachycera</taxon>
        <taxon>Stratiomyomorpha</taxon>
        <taxon>Stratiomyidae</taxon>
        <taxon>Hermetiinae</taxon>
        <taxon>Hermetia</taxon>
    </lineage>
</organism>
<reference evidence="4 5" key="1">
    <citation type="submission" date="2020-11" db="EMBL/GenBank/DDBJ databases">
        <authorList>
            <person name="Wallbank WR R."/>
            <person name="Pardo Diaz C."/>
            <person name="Kozak K."/>
            <person name="Martin S."/>
            <person name="Jiggins C."/>
            <person name="Moest M."/>
            <person name="Warren A I."/>
            <person name="Generalovic N T."/>
            <person name="Byers J.R.P. K."/>
            <person name="Montejo-Kovacevich G."/>
            <person name="Yen C E."/>
        </authorList>
    </citation>
    <scope>NUCLEOTIDE SEQUENCE [LARGE SCALE GENOMIC DNA]</scope>
</reference>
<proteinExistence type="predicted"/>
<evidence type="ECO:0000256" key="2">
    <source>
        <dbReference type="SAM" id="SignalP"/>
    </source>
</evidence>
<dbReference type="InParanoid" id="A0A7R8YYV6"/>
<keyword evidence="1" id="KW-0812">Transmembrane</keyword>